<dbReference type="InterPro" id="IPR006626">
    <property type="entry name" value="PbH1"/>
</dbReference>
<comment type="similarity">
    <text evidence="1 4">Belongs to the glycosyl hydrolase 28 family.</text>
</comment>
<dbReference type="EMBL" id="ADLF01000021">
    <property type="protein sequence ID" value="EKU88375.1"/>
    <property type="molecule type" value="Genomic_DNA"/>
</dbReference>
<evidence type="ECO:0000256" key="1">
    <source>
        <dbReference type="ARBA" id="ARBA00008834"/>
    </source>
</evidence>
<dbReference type="InterPro" id="IPR000743">
    <property type="entry name" value="Glyco_hydro_28"/>
</dbReference>
<evidence type="ECO:0008006" key="7">
    <source>
        <dbReference type="Google" id="ProtNLM"/>
    </source>
</evidence>
<dbReference type="PATRIC" id="fig|742727.4.peg.4520"/>
<dbReference type="InterPro" id="IPR011050">
    <property type="entry name" value="Pectin_lyase_fold/virulence"/>
</dbReference>
<protein>
    <recommendedName>
        <fullName evidence="7">Pectate lyase superfamily protein domain-containing protein</fullName>
    </recommendedName>
</protein>
<dbReference type="AlphaFoldDB" id="K9EGZ7"/>
<evidence type="ECO:0000313" key="5">
    <source>
        <dbReference type="EMBL" id="EKU88375.1"/>
    </source>
</evidence>
<dbReference type="Proteomes" id="UP000009872">
    <property type="component" value="Unassembled WGS sequence"/>
</dbReference>
<evidence type="ECO:0000256" key="4">
    <source>
        <dbReference type="RuleBase" id="RU361169"/>
    </source>
</evidence>
<dbReference type="InterPro" id="IPR051801">
    <property type="entry name" value="GH28_Enzymes"/>
</dbReference>
<organism evidence="5 6">
    <name type="scientific">Bacteroides oleiciplenus YIT 12058</name>
    <dbReference type="NCBI Taxonomy" id="742727"/>
    <lineage>
        <taxon>Bacteria</taxon>
        <taxon>Pseudomonadati</taxon>
        <taxon>Bacteroidota</taxon>
        <taxon>Bacteroidia</taxon>
        <taxon>Bacteroidales</taxon>
        <taxon>Bacteroidaceae</taxon>
        <taxon>Bacteroides</taxon>
    </lineage>
</organism>
<proteinExistence type="inferred from homology"/>
<dbReference type="GO" id="GO:0004650">
    <property type="term" value="F:polygalacturonase activity"/>
    <property type="evidence" value="ECO:0007669"/>
    <property type="project" value="InterPro"/>
</dbReference>
<keyword evidence="6" id="KW-1185">Reference proteome</keyword>
<accession>K9EGZ7</accession>
<dbReference type="HOGENOM" id="CLU_316094_0_0_10"/>
<reference evidence="5 6" key="1">
    <citation type="submission" date="2012-09" db="EMBL/GenBank/DDBJ databases">
        <title>The Genome Sequence of Bacteroides oleiciplenus YIT 12058.</title>
        <authorList>
            <consortium name="The Broad Institute Genome Sequencing Platform"/>
            <person name="Earl A."/>
            <person name="Ward D."/>
            <person name="Feldgarden M."/>
            <person name="Gevers D."/>
            <person name="Morotomi M."/>
            <person name="Walker B."/>
            <person name="Young S.K."/>
            <person name="Zeng Q."/>
            <person name="Gargeya S."/>
            <person name="Fitzgerald M."/>
            <person name="Haas B."/>
            <person name="Abouelleil A."/>
            <person name="Alvarado L."/>
            <person name="Arachchi H.M."/>
            <person name="Berlin A.M."/>
            <person name="Chapman S.B."/>
            <person name="Goldberg J."/>
            <person name="Griggs A."/>
            <person name="Gujja S."/>
            <person name="Hansen M."/>
            <person name="Howarth C."/>
            <person name="Imamovic A."/>
            <person name="Larimer J."/>
            <person name="McCowen C."/>
            <person name="Montmayeur A."/>
            <person name="Murphy C."/>
            <person name="Neiman D."/>
            <person name="Pearson M."/>
            <person name="Priest M."/>
            <person name="Roberts A."/>
            <person name="Saif S."/>
            <person name="Shea T."/>
            <person name="Sisk P."/>
            <person name="Sykes S."/>
            <person name="Wortman J."/>
            <person name="Nusbaum C."/>
            <person name="Birren B."/>
        </authorList>
    </citation>
    <scope>NUCLEOTIDE SEQUENCE [LARGE SCALE GENOMIC DNA]</scope>
    <source>
        <strain evidence="5 6">YIT 12058</strain>
    </source>
</reference>
<dbReference type="Gene3D" id="2.160.20.10">
    <property type="entry name" value="Single-stranded right-handed beta-helix, Pectin lyase-like"/>
    <property type="match status" value="2"/>
</dbReference>
<name>K9EGZ7_9BACE</name>
<gene>
    <name evidence="5" type="ORF">HMPREF9447_04432</name>
</gene>
<dbReference type="GO" id="GO:0005975">
    <property type="term" value="P:carbohydrate metabolic process"/>
    <property type="evidence" value="ECO:0007669"/>
    <property type="project" value="InterPro"/>
</dbReference>
<dbReference type="Pfam" id="PF00295">
    <property type="entry name" value="Glyco_hydro_28"/>
    <property type="match status" value="2"/>
</dbReference>
<dbReference type="SMART" id="SM00710">
    <property type="entry name" value="PbH1"/>
    <property type="match status" value="7"/>
</dbReference>
<sequence length="923" mass="102852">MLCLSWTSIGAQSKQDIPEIGEVGAALMPDDIEPVKGVSFDMPQFKRPVFPDITINISERGARSNVLVTSIINQAIVDVNKKGGGTVLVPPGRWKSGRIMLKSNVNLHIAEGAEIEFSGDIEDYLPAVFTRHEGIELFGAGAFIYADGENNIAVTGKGTITGPALDSEVRKRTNTAAVVEIDVPATMPLNERLFDGMEGRDFQPPRTIAPINCTNVFIEGITMNRSALWNVVPTYCENVIIRGITVNSLEIPRGDGIDIESSKNVLIEYCTLNTHDDCFTLKSGRGEEGVHIGRPTANVVIRHSLATNGPGGITCGSETAGNIKNIYAHDCVFKGTMTGILFKTRRPRGGGTENVLYERIRMIDVKDAFKWELLGSKRWVGELADRMPLRAINSLTPVVRNIHVRDFIVESSDRMITAICIPEVPLRNVLIENGTVHCKQIIPRLNDVEGFTLSNITIHSQDNKINILDGRDVLFRKVKFITPEGEVIANIEGEQSKGVLFEELYPNVRQERFPDGTLIPAWFYQSKEADINAFGKKYCITDYGVVNDSTIVQTEKIQAVIDSAEKNGGGVVIIPKGTFLSGSLFFKPKTHLYLEEKATLKGSDDISDFAVVDTRMEGQSLKYFAALLNADEVDGFTVSGKGTINGNGMRYWKSFWLRREVNPKCTNMDELRPRLLYVSNSKNVQISGVRLINSPFWTTHFYKCEQLRLLNLHITSPTSPVHAPSTDGVDIDVCTNVLIKNCYISVDDDGIALKGGKGPWADRDPNNGVNSNILIEDCTFGYCHGALTCGSEGIHNRNIVLRRSKIDKAENLLRLKMRPDTPQRYEYILVEDIQGSAKNFIQIRPWTQFFNLEDRKDVPLSYADNIAMRNIELECNRFFVVEKSEQYRLSNFHFEDLRIKAKNGKYDVDIIDGLSAKNVIINE</sequence>
<dbReference type="PANTHER" id="PTHR31339">
    <property type="entry name" value="PECTIN LYASE-RELATED"/>
    <property type="match status" value="1"/>
</dbReference>
<dbReference type="SUPFAM" id="SSF51126">
    <property type="entry name" value="Pectin lyase-like"/>
    <property type="match status" value="2"/>
</dbReference>
<keyword evidence="3 4" id="KW-0326">Glycosidase</keyword>
<comment type="caution">
    <text evidence="5">The sequence shown here is derived from an EMBL/GenBank/DDBJ whole genome shotgun (WGS) entry which is preliminary data.</text>
</comment>
<dbReference type="InterPro" id="IPR012334">
    <property type="entry name" value="Pectin_lyas_fold"/>
</dbReference>
<dbReference type="eggNOG" id="COG5434">
    <property type="taxonomic scope" value="Bacteria"/>
</dbReference>
<keyword evidence="2 4" id="KW-0378">Hydrolase</keyword>
<dbReference type="PANTHER" id="PTHR31339:SF9">
    <property type="entry name" value="PLASMIN AND FIBRONECTIN-BINDING PROTEIN A"/>
    <property type="match status" value="1"/>
</dbReference>
<evidence type="ECO:0000256" key="3">
    <source>
        <dbReference type="ARBA" id="ARBA00023295"/>
    </source>
</evidence>
<dbReference type="STRING" id="742727.HMPREF9447_04432"/>
<evidence type="ECO:0000256" key="2">
    <source>
        <dbReference type="ARBA" id="ARBA00022801"/>
    </source>
</evidence>
<evidence type="ECO:0000313" key="6">
    <source>
        <dbReference type="Proteomes" id="UP000009872"/>
    </source>
</evidence>